<keyword evidence="1" id="KW-0732">Signal</keyword>
<dbReference type="AlphaFoldDB" id="A0AAW4W6S0"/>
<dbReference type="GeneID" id="98659143"/>
<dbReference type="Proteomes" id="UP001298753">
    <property type="component" value="Unassembled WGS sequence"/>
</dbReference>
<reference evidence="2 3" key="1">
    <citation type="submission" date="2021-10" db="EMBL/GenBank/DDBJ databases">
        <title>Anaerobic single-cell dispensing facilitates the cultivation of human gut bacteria.</title>
        <authorList>
            <person name="Afrizal A."/>
        </authorList>
    </citation>
    <scope>NUCLEOTIDE SEQUENCE [LARGE SCALE GENOMIC DNA]</scope>
    <source>
        <strain evidence="2 3">CLA-AA-H270</strain>
    </source>
</reference>
<sequence>MKRLLTAAVLCTVLILGSVWSVKAVDNTAQAVALDVENDRLNEARETWDAAQTLLGALLLHSEIDQADRLFDRVLAAQQNGLTDEFSLDRAELLAQLRHLPEVQRPTLKNLF</sequence>
<keyword evidence="3" id="KW-1185">Reference proteome</keyword>
<evidence type="ECO:0000313" key="3">
    <source>
        <dbReference type="Proteomes" id="UP001298753"/>
    </source>
</evidence>
<name>A0AAW4W6S0_9FIRM</name>
<protein>
    <submittedName>
        <fullName evidence="2">DUF4363 family protein</fullName>
    </submittedName>
</protein>
<dbReference type="RefSeq" id="WP_227600627.1">
    <property type="nucleotide sequence ID" value="NZ_JAHQDY010000004.1"/>
</dbReference>
<evidence type="ECO:0000313" key="2">
    <source>
        <dbReference type="EMBL" id="MCC2176820.1"/>
    </source>
</evidence>
<gene>
    <name evidence="2" type="ORF">LKD22_06725</name>
</gene>
<evidence type="ECO:0000256" key="1">
    <source>
        <dbReference type="SAM" id="SignalP"/>
    </source>
</evidence>
<feature type="signal peptide" evidence="1">
    <location>
        <begin position="1"/>
        <end position="24"/>
    </location>
</feature>
<proteinExistence type="predicted"/>
<accession>A0AAW4W6S0</accession>
<organism evidence="2 3">
    <name type="scientific">Agathobaculum butyriciproducens</name>
    <dbReference type="NCBI Taxonomy" id="1628085"/>
    <lineage>
        <taxon>Bacteria</taxon>
        <taxon>Bacillati</taxon>
        <taxon>Bacillota</taxon>
        <taxon>Clostridia</taxon>
        <taxon>Eubacteriales</taxon>
        <taxon>Butyricicoccaceae</taxon>
        <taxon>Agathobaculum</taxon>
    </lineage>
</organism>
<feature type="chain" id="PRO_5043599216" evidence="1">
    <location>
        <begin position="25"/>
        <end position="112"/>
    </location>
</feature>
<dbReference type="EMBL" id="JAJEPX010000016">
    <property type="protein sequence ID" value="MCC2176820.1"/>
    <property type="molecule type" value="Genomic_DNA"/>
</dbReference>
<comment type="caution">
    <text evidence="2">The sequence shown here is derived from an EMBL/GenBank/DDBJ whole genome shotgun (WGS) entry which is preliminary data.</text>
</comment>